<dbReference type="PANTHER" id="PTHR16172:SF30">
    <property type="entry name" value="SUGAR BABY, ISOFORM C"/>
    <property type="match status" value="1"/>
</dbReference>
<feature type="transmembrane region" description="Helical" evidence="7">
    <location>
        <begin position="456"/>
        <end position="475"/>
    </location>
</feature>
<keyword evidence="3 7" id="KW-0812">Transmembrane</keyword>
<keyword evidence="4 7" id="KW-1133">Transmembrane helix</keyword>
<reference evidence="9" key="1">
    <citation type="journal article" date="2020" name="bioRxiv">
        <title>Chromosome-level reference genome of the European wasp spider Argiope bruennichi: a resource for studies on range expansion and evolutionary adaptation.</title>
        <authorList>
            <person name="Sheffer M.M."/>
            <person name="Hoppe A."/>
            <person name="Krehenwinkel H."/>
            <person name="Uhl G."/>
            <person name="Kuss A.W."/>
            <person name="Jensen L."/>
            <person name="Jensen C."/>
            <person name="Gillespie R.G."/>
            <person name="Hoff K.J."/>
            <person name="Prost S."/>
        </authorList>
    </citation>
    <scope>NUCLEOTIDE SEQUENCE</scope>
</reference>
<gene>
    <name evidence="9" type="ORF">HNY73_016890</name>
</gene>
<feature type="transmembrane region" description="Helical" evidence="7">
    <location>
        <begin position="546"/>
        <end position="568"/>
    </location>
</feature>
<feature type="transmembrane region" description="Helical" evidence="7">
    <location>
        <begin position="425"/>
        <end position="449"/>
    </location>
</feature>
<evidence type="ECO:0000256" key="7">
    <source>
        <dbReference type="SAM" id="Phobius"/>
    </source>
</evidence>
<dbReference type="AlphaFoldDB" id="A0A8T0EKB0"/>
<comment type="similarity">
    <text evidence="2">Belongs to the major facilitator superfamily. MFSD6 family.</text>
</comment>
<evidence type="ECO:0000256" key="4">
    <source>
        <dbReference type="ARBA" id="ARBA00022989"/>
    </source>
</evidence>
<reference evidence="9" key="2">
    <citation type="submission" date="2020-06" db="EMBL/GenBank/DDBJ databases">
        <authorList>
            <person name="Sheffer M."/>
        </authorList>
    </citation>
    <scope>NUCLEOTIDE SEQUENCE</scope>
</reference>
<evidence type="ECO:0000256" key="1">
    <source>
        <dbReference type="ARBA" id="ARBA00004141"/>
    </source>
</evidence>
<feature type="compositionally biased region" description="Basic and acidic residues" evidence="6">
    <location>
        <begin position="1"/>
        <end position="10"/>
    </location>
</feature>
<evidence type="ECO:0000256" key="3">
    <source>
        <dbReference type="ARBA" id="ARBA00022692"/>
    </source>
</evidence>
<feature type="compositionally biased region" description="Polar residues" evidence="6">
    <location>
        <begin position="16"/>
        <end position="26"/>
    </location>
</feature>
<dbReference type="Pfam" id="PF12832">
    <property type="entry name" value="MFS_1_like"/>
    <property type="match status" value="1"/>
</dbReference>
<comment type="subcellular location">
    <subcellularLocation>
        <location evidence="1">Membrane</location>
        <topology evidence="1">Multi-pass membrane protein</topology>
    </subcellularLocation>
</comment>
<feature type="transmembrane region" description="Helical" evidence="7">
    <location>
        <begin position="281"/>
        <end position="303"/>
    </location>
</feature>
<organism evidence="9 10">
    <name type="scientific">Argiope bruennichi</name>
    <name type="common">Wasp spider</name>
    <name type="synonym">Aranea bruennichi</name>
    <dbReference type="NCBI Taxonomy" id="94029"/>
    <lineage>
        <taxon>Eukaryota</taxon>
        <taxon>Metazoa</taxon>
        <taxon>Ecdysozoa</taxon>
        <taxon>Arthropoda</taxon>
        <taxon>Chelicerata</taxon>
        <taxon>Arachnida</taxon>
        <taxon>Araneae</taxon>
        <taxon>Araneomorphae</taxon>
        <taxon>Entelegynae</taxon>
        <taxon>Araneoidea</taxon>
        <taxon>Araneidae</taxon>
        <taxon>Argiope</taxon>
    </lineage>
</organism>
<dbReference type="InterPro" id="IPR024989">
    <property type="entry name" value="MFS_assoc_dom"/>
</dbReference>
<feature type="transmembrane region" description="Helical" evidence="7">
    <location>
        <begin position="518"/>
        <end position="540"/>
    </location>
</feature>
<proteinExistence type="inferred from homology"/>
<dbReference type="InterPro" id="IPR036259">
    <property type="entry name" value="MFS_trans_sf"/>
</dbReference>
<evidence type="ECO:0000259" key="8">
    <source>
        <dbReference type="Pfam" id="PF12832"/>
    </source>
</evidence>
<feature type="domain" description="Major facilitator superfamily associated" evidence="8">
    <location>
        <begin position="39"/>
        <end position="549"/>
    </location>
</feature>
<dbReference type="Proteomes" id="UP000807504">
    <property type="component" value="Unassembled WGS sequence"/>
</dbReference>
<protein>
    <submittedName>
        <fullName evidence="9">Major facilitator superfamily like protein</fullName>
    </submittedName>
</protein>
<feature type="transmembrane region" description="Helical" evidence="7">
    <location>
        <begin position="104"/>
        <end position="123"/>
    </location>
</feature>
<feature type="transmembrane region" description="Helical" evidence="7">
    <location>
        <begin position="392"/>
        <end position="413"/>
    </location>
</feature>
<dbReference type="GO" id="GO:0016020">
    <property type="term" value="C:membrane"/>
    <property type="evidence" value="ECO:0007669"/>
    <property type="project" value="UniProtKB-SubCell"/>
</dbReference>
<name>A0A8T0EKB0_ARGBR</name>
<feature type="transmembrane region" description="Helical" evidence="7">
    <location>
        <begin position="43"/>
        <end position="63"/>
    </location>
</feature>
<evidence type="ECO:0000256" key="5">
    <source>
        <dbReference type="ARBA" id="ARBA00023136"/>
    </source>
</evidence>
<accession>A0A8T0EKB0</accession>
<dbReference type="InterPro" id="IPR051717">
    <property type="entry name" value="MFS_MFSD6"/>
</dbReference>
<dbReference type="Gene3D" id="1.20.1250.20">
    <property type="entry name" value="MFS general substrate transporter like domains"/>
    <property type="match status" value="3"/>
</dbReference>
<sequence>MTAQKSEKNGGIDTIPSKSTAQKTAETPQKFWHINREMLRFKLHFFLFMGGLGSLMPYITIFAKNRIGISATSLASILTTQQFLSIFSKPLIGYIADYFNKLKVIICILTIVQTIFFFLLLTIPKIQKEDEYAIQSNHTHILNPYDYLNSSHLYLNCSTENDDILFSESALYFRNNEEIEYCLTSMSYLAKLFDECSNQDPEARDIDNEDLILDNNTEYSLLPKENSNSSLTISPYSNFLATCKICCNSTRKCQSIKCETPKDNQKKVSPIKKTVSDFETYQFWAFALLTTVATACTNGLFTLSDTACCESVEKNGAQFGRQRLFGAIGWGFVSPIGGLLNDYTSDFTAAWILMAVMSIISLLNILRLDLVKPQFSKNLLKDIGSVLRSKEFLAFKLCVFLNGICTGVLWYYLVWYLTVLGGSRFLCGMVQTVQCFVGELPCMFFSGWVIKKIGQFNVVTLALMSYCIRFFWYSYLCNPWYVLPAEGLSGITYGLFYPAVAVYAKLSAKPGTEATTQAVLFAAHEGLGAGVGCVVAGVGFDNLGGHTTFFILSMFAGCSMILSIILNLTGILGISRIQCGIPRCEPGCSLDYRTQPCPSCQCGPELSVSARIRRSPQVRRCSTTSLPQKGVPFNIRPRGLLPLVSVNLAYP</sequence>
<feature type="transmembrane region" description="Helical" evidence="7">
    <location>
        <begin position="349"/>
        <end position="371"/>
    </location>
</feature>
<feature type="region of interest" description="Disordered" evidence="6">
    <location>
        <begin position="1"/>
        <end position="26"/>
    </location>
</feature>
<dbReference type="SUPFAM" id="SSF103473">
    <property type="entry name" value="MFS general substrate transporter"/>
    <property type="match status" value="1"/>
</dbReference>
<keyword evidence="10" id="KW-1185">Reference proteome</keyword>
<dbReference type="EMBL" id="JABXBU010002227">
    <property type="protein sequence ID" value="KAF8774327.1"/>
    <property type="molecule type" value="Genomic_DNA"/>
</dbReference>
<evidence type="ECO:0000313" key="10">
    <source>
        <dbReference type="Proteomes" id="UP000807504"/>
    </source>
</evidence>
<dbReference type="PANTHER" id="PTHR16172">
    <property type="entry name" value="MAJOR FACILITATOR SUPERFAMILY DOMAIN-CONTAINING PROTEIN 6-LIKE"/>
    <property type="match status" value="1"/>
</dbReference>
<keyword evidence="5 7" id="KW-0472">Membrane</keyword>
<comment type="caution">
    <text evidence="9">The sequence shown here is derived from an EMBL/GenBank/DDBJ whole genome shotgun (WGS) entry which is preliminary data.</text>
</comment>
<evidence type="ECO:0000313" key="9">
    <source>
        <dbReference type="EMBL" id="KAF8774327.1"/>
    </source>
</evidence>
<evidence type="ECO:0000256" key="2">
    <source>
        <dbReference type="ARBA" id="ARBA00005241"/>
    </source>
</evidence>
<feature type="transmembrane region" description="Helical" evidence="7">
    <location>
        <begin position="487"/>
        <end position="506"/>
    </location>
</feature>
<evidence type="ECO:0000256" key="6">
    <source>
        <dbReference type="SAM" id="MobiDB-lite"/>
    </source>
</evidence>